<feature type="transmembrane region" description="Helical" evidence="6">
    <location>
        <begin position="123"/>
        <end position="145"/>
    </location>
</feature>
<keyword evidence="4 6" id="KW-0472">Membrane</keyword>
<feature type="region of interest" description="Disordered" evidence="5">
    <location>
        <begin position="274"/>
        <end position="295"/>
    </location>
</feature>
<keyword evidence="8" id="KW-1185">Reference proteome</keyword>
<dbReference type="Pfam" id="PF04479">
    <property type="entry name" value="RTA1"/>
    <property type="match status" value="1"/>
</dbReference>
<feature type="transmembrane region" description="Helical" evidence="6">
    <location>
        <begin position="157"/>
        <end position="174"/>
    </location>
</feature>
<dbReference type="OrthoDB" id="3358017at2759"/>
<gene>
    <name evidence="7" type="ORF">NA57DRAFT_79440</name>
</gene>
<evidence type="ECO:0000256" key="1">
    <source>
        <dbReference type="ARBA" id="ARBA00004141"/>
    </source>
</evidence>
<comment type="caution">
    <text evidence="7">The sequence shown here is derived from an EMBL/GenBank/DDBJ whole genome shotgun (WGS) entry which is preliminary data.</text>
</comment>
<feature type="transmembrane region" description="Helical" evidence="6">
    <location>
        <begin position="76"/>
        <end position="99"/>
    </location>
</feature>
<feature type="transmembrane region" description="Helical" evidence="6">
    <location>
        <begin position="12"/>
        <end position="34"/>
    </location>
</feature>
<keyword evidence="3 6" id="KW-1133">Transmembrane helix</keyword>
<comment type="subcellular location">
    <subcellularLocation>
        <location evidence="1">Membrane</location>
        <topology evidence="1">Multi-pass membrane protein</topology>
    </subcellularLocation>
</comment>
<evidence type="ECO:0000256" key="3">
    <source>
        <dbReference type="ARBA" id="ARBA00022989"/>
    </source>
</evidence>
<dbReference type="PANTHER" id="PTHR31465:SF1">
    <property type="entry name" value="PROTEIN RTA1-RELATED"/>
    <property type="match status" value="1"/>
</dbReference>
<dbReference type="EMBL" id="ML978131">
    <property type="protein sequence ID" value="KAF2095730.1"/>
    <property type="molecule type" value="Genomic_DNA"/>
</dbReference>
<keyword evidence="2 6" id="KW-0812">Transmembrane</keyword>
<dbReference type="Proteomes" id="UP000799772">
    <property type="component" value="Unassembled WGS sequence"/>
</dbReference>
<reference evidence="7" key="1">
    <citation type="journal article" date="2020" name="Stud. Mycol.">
        <title>101 Dothideomycetes genomes: a test case for predicting lifestyles and emergence of pathogens.</title>
        <authorList>
            <person name="Haridas S."/>
            <person name="Albert R."/>
            <person name="Binder M."/>
            <person name="Bloem J."/>
            <person name="Labutti K."/>
            <person name="Salamov A."/>
            <person name="Andreopoulos B."/>
            <person name="Baker S."/>
            <person name="Barry K."/>
            <person name="Bills G."/>
            <person name="Bluhm B."/>
            <person name="Cannon C."/>
            <person name="Castanera R."/>
            <person name="Culley D."/>
            <person name="Daum C."/>
            <person name="Ezra D."/>
            <person name="Gonzalez J."/>
            <person name="Henrissat B."/>
            <person name="Kuo A."/>
            <person name="Liang C."/>
            <person name="Lipzen A."/>
            <person name="Lutzoni F."/>
            <person name="Magnuson J."/>
            <person name="Mondo S."/>
            <person name="Nolan M."/>
            <person name="Ohm R."/>
            <person name="Pangilinan J."/>
            <person name="Park H.-J."/>
            <person name="Ramirez L."/>
            <person name="Alfaro M."/>
            <person name="Sun H."/>
            <person name="Tritt A."/>
            <person name="Yoshinaga Y."/>
            <person name="Zwiers L.-H."/>
            <person name="Turgeon B."/>
            <person name="Goodwin S."/>
            <person name="Spatafora J."/>
            <person name="Crous P."/>
            <person name="Grigoriev I."/>
        </authorList>
    </citation>
    <scope>NUCLEOTIDE SEQUENCE</scope>
    <source>
        <strain evidence="7">CBS 133067</strain>
    </source>
</reference>
<feature type="transmembrane region" description="Helical" evidence="6">
    <location>
        <begin position="235"/>
        <end position="254"/>
    </location>
</feature>
<protein>
    <recommendedName>
        <fullName evidence="9">RTA1-domain-containing protein</fullName>
    </recommendedName>
</protein>
<evidence type="ECO:0000313" key="8">
    <source>
        <dbReference type="Proteomes" id="UP000799772"/>
    </source>
</evidence>
<dbReference type="AlphaFoldDB" id="A0A9P4IAK0"/>
<evidence type="ECO:0000256" key="2">
    <source>
        <dbReference type="ARBA" id="ARBA00022692"/>
    </source>
</evidence>
<evidence type="ECO:0000256" key="4">
    <source>
        <dbReference type="ARBA" id="ARBA00023136"/>
    </source>
</evidence>
<name>A0A9P4IAK0_9PEZI</name>
<feature type="transmembrane region" description="Helical" evidence="6">
    <location>
        <begin position="46"/>
        <end position="64"/>
    </location>
</feature>
<organism evidence="7 8">
    <name type="scientific">Rhizodiscina lignyota</name>
    <dbReference type="NCBI Taxonomy" id="1504668"/>
    <lineage>
        <taxon>Eukaryota</taxon>
        <taxon>Fungi</taxon>
        <taxon>Dikarya</taxon>
        <taxon>Ascomycota</taxon>
        <taxon>Pezizomycotina</taxon>
        <taxon>Dothideomycetes</taxon>
        <taxon>Pleosporomycetidae</taxon>
        <taxon>Aulographales</taxon>
        <taxon>Rhizodiscinaceae</taxon>
        <taxon>Rhizodiscina</taxon>
    </lineage>
</organism>
<dbReference type="PANTHER" id="PTHR31465">
    <property type="entry name" value="PROTEIN RTA1-RELATED"/>
    <property type="match status" value="1"/>
</dbReference>
<evidence type="ECO:0000256" key="5">
    <source>
        <dbReference type="SAM" id="MobiDB-lite"/>
    </source>
</evidence>
<dbReference type="GO" id="GO:0016020">
    <property type="term" value="C:membrane"/>
    <property type="evidence" value="ECO:0007669"/>
    <property type="project" value="UniProtKB-SubCell"/>
</dbReference>
<sequence>MSPASCFLLYRYQPSSVLAGIAIGIYTLLTLLHLVRMLSTRTKDNVYFVLAGMAELTGYCARLYSAATSCSANSVVAYGVQSVLLILGPTLLMFTVGLIQPQFVAVLHGEQCVWVPLHLQRRLYLGLNATLLFLQMSGAIITVISHDIGLLKIGGKVLIAAYIIQIVFWAFLLAENTYFRFRLQRLRQTHELRHWKWWIQLFGLAITIIAFGRNLVRLTAIGGVTFLLVNEWPSYAFDGFQMVVVMLAWGLFYLPGVLKKQHDLVGRGDVPYEMDHRSEGRPGDNASTESRQPLC</sequence>
<dbReference type="InterPro" id="IPR007568">
    <property type="entry name" value="RTA1"/>
</dbReference>
<feature type="compositionally biased region" description="Polar residues" evidence="5">
    <location>
        <begin position="285"/>
        <end position="295"/>
    </location>
</feature>
<evidence type="ECO:0008006" key="9">
    <source>
        <dbReference type="Google" id="ProtNLM"/>
    </source>
</evidence>
<evidence type="ECO:0000313" key="7">
    <source>
        <dbReference type="EMBL" id="KAF2095730.1"/>
    </source>
</evidence>
<proteinExistence type="predicted"/>
<evidence type="ECO:0000256" key="6">
    <source>
        <dbReference type="SAM" id="Phobius"/>
    </source>
</evidence>
<accession>A0A9P4IAK0</accession>
<feature type="transmembrane region" description="Helical" evidence="6">
    <location>
        <begin position="195"/>
        <end position="215"/>
    </location>
</feature>